<dbReference type="AlphaFoldDB" id="A0A7J7MKM9"/>
<accession>A0A7J7MKM9</accession>
<dbReference type="Proteomes" id="UP000541444">
    <property type="component" value="Unassembled WGS sequence"/>
</dbReference>
<sequence length="272" mass="31093">MAEEFIESIKEFDAYLVGNFVGKILDYIFVMDTLCKTWKLKGPVDGTLQNNNIFFFKFSSSEEKDRVLEMGSQFIISRFFINRLWRPFVEIEKSELKTIPIWVNLKKVLSHLWTSHGIGKITSFIGTPLFLDKVTKDRTRTSFARVCVKVDIDQDLPKYHPYCLLGVEKVGWEKPRKTARYRPTSSTSGIIARIPIDLTEEIIKMTEKGPISSVEIKDKDQLVSTTDEEFGPIISYGIPRVGPSGEDASLLSKRVEQEVVATRDKHPKDPNP</sequence>
<dbReference type="PANTHER" id="PTHR31286">
    <property type="entry name" value="GLYCINE-RICH CELL WALL STRUCTURAL PROTEIN 1.8-LIKE"/>
    <property type="match status" value="1"/>
</dbReference>
<protein>
    <recommendedName>
        <fullName evidence="1">DUF4283 domain-containing protein</fullName>
    </recommendedName>
</protein>
<dbReference type="InterPro" id="IPR025558">
    <property type="entry name" value="DUF4283"/>
</dbReference>
<feature type="domain" description="DUF4283" evidence="1">
    <location>
        <begin position="11"/>
        <end position="91"/>
    </location>
</feature>
<dbReference type="Pfam" id="PF14111">
    <property type="entry name" value="DUF4283"/>
    <property type="match status" value="1"/>
</dbReference>
<gene>
    <name evidence="2" type="ORF">GIB67_019880</name>
</gene>
<name>A0A7J7MKM9_9MAGN</name>
<evidence type="ECO:0000313" key="3">
    <source>
        <dbReference type="Proteomes" id="UP000541444"/>
    </source>
</evidence>
<reference evidence="2 3" key="1">
    <citation type="journal article" date="2020" name="IScience">
        <title>Genome Sequencing of the Endangered Kingdonia uniflora (Circaeasteraceae, Ranunculales) Reveals Potential Mechanisms of Evolutionary Specialization.</title>
        <authorList>
            <person name="Sun Y."/>
            <person name="Deng T."/>
            <person name="Zhang A."/>
            <person name="Moore M.J."/>
            <person name="Landis J.B."/>
            <person name="Lin N."/>
            <person name="Zhang H."/>
            <person name="Zhang X."/>
            <person name="Huang J."/>
            <person name="Zhang X."/>
            <person name="Sun H."/>
            <person name="Wang H."/>
        </authorList>
    </citation>
    <scope>NUCLEOTIDE SEQUENCE [LARGE SCALE GENOMIC DNA]</scope>
    <source>
        <strain evidence="2">TB1705</strain>
        <tissue evidence="2">Leaf</tissue>
    </source>
</reference>
<dbReference type="InterPro" id="IPR040256">
    <property type="entry name" value="At4g02000-like"/>
</dbReference>
<evidence type="ECO:0000259" key="1">
    <source>
        <dbReference type="Pfam" id="PF14111"/>
    </source>
</evidence>
<comment type="caution">
    <text evidence="2">The sequence shown here is derived from an EMBL/GenBank/DDBJ whole genome shotgun (WGS) entry which is preliminary data.</text>
</comment>
<dbReference type="EMBL" id="JACGCM010001428">
    <property type="protein sequence ID" value="KAF6155354.1"/>
    <property type="molecule type" value="Genomic_DNA"/>
</dbReference>
<dbReference type="OrthoDB" id="1001863at2759"/>
<evidence type="ECO:0000313" key="2">
    <source>
        <dbReference type="EMBL" id="KAF6155354.1"/>
    </source>
</evidence>
<keyword evidence="3" id="KW-1185">Reference proteome</keyword>
<proteinExistence type="predicted"/>
<organism evidence="2 3">
    <name type="scientific">Kingdonia uniflora</name>
    <dbReference type="NCBI Taxonomy" id="39325"/>
    <lineage>
        <taxon>Eukaryota</taxon>
        <taxon>Viridiplantae</taxon>
        <taxon>Streptophyta</taxon>
        <taxon>Embryophyta</taxon>
        <taxon>Tracheophyta</taxon>
        <taxon>Spermatophyta</taxon>
        <taxon>Magnoliopsida</taxon>
        <taxon>Ranunculales</taxon>
        <taxon>Circaeasteraceae</taxon>
        <taxon>Kingdonia</taxon>
    </lineage>
</organism>
<dbReference type="PANTHER" id="PTHR31286:SF180">
    <property type="entry name" value="OS10G0362600 PROTEIN"/>
    <property type="match status" value="1"/>
</dbReference>